<dbReference type="EMBL" id="CP036526">
    <property type="protein sequence ID" value="QDT09496.1"/>
    <property type="molecule type" value="Genomic_DNA"/>
</dbReference>
<evidence type="ECO:0000256" key="2">
    <source>
        <dbReference type="ARBA" id="ARBA00022527"/>
    </source>
</evidence>
<evidence type="ECO:0000256" key="8">
    <source>
        <dbReference type="SAM" id="Phobius"/>
    </source>
</evidence>
<keyword evidence="5 10" id="KW-0418">Kinase</keyword>
<feature type="domain" description="Protein kinase" evidence="9">
    <location>
        <begin position="113"/>
        <end position="374"/>
    </location>
</feature>
<dbReference type="OrthoDB" id="6111975at2"/>
<reference evidence="10 11" key="1">
    <citation type="submission" date="2019-02" db="EMBL/GenBank/DDBJ databases">
        <title>Deep-cultivation of Planctomycetes and their phenomic and genomic characterization uncovers novel biology.</title>
        <authorList>
            <person name="Wiegand S."/>
            <person name="Jogler M."/>
            <person name="Boedeker C."/>
            <person name="Pinto D."/>
            <person name="Vollmers J."/>
            <person name="Rivas-Marin E."/>
            <person name="Kohn T."/>
            <person name="Peeters S.H."/>
            <person name="Heuer A."/>
            <person name="Rast P."/>
            <person name="Oberbeckmann S."/>
            <person name="Bunk B."/>
            <person name="Jeske O."/>
            <person name="Meyerdierks A."/>
            <person name="Storesund J.E."/>
            <person name="Kallscheuer N."/>
            <person name="Luecker S."/>
            <person name="Lage O.M."/>
            <person name="Pohl T."/>
            <person name="Merkel B.J."/>
            <person name="Hornburger P."/>
            <person name="Mueller R.-W."/>
            <person name="Bruemmer F."/>
            <person name="Labrenz M."/>
            <person name="Spormann A.M."/>
            <person name="Op den Camp H."/>
            <person name="Overmann J."/>
            <person name="Amann R."/>
            <person name="Jetten M.S.M."/>
            <person name="Mascher T."/>
            <person name="Medema M.H."/>
            <person name="Devos D.P."/>
            <person name="Kaster A.-K."/>
            <person name="Ovreas L."/>
            <person name="Rohde M."/>
            <person name="Galperin M.Y."/>
            <person name="Jogler C."/>
        </authorList>
    </citation>
    <scope>NUCLEOTIDE SEQUENCE [LARGE SCALE GENOMIC DNA]</scope>
    <source>
        <strain evidence="10 11">K23_9</strain>
    </source>
</reference>
<evidence type="ECO:0000256" key="6">
    <source>
        <dbReference type="ARBA" id="ARBA00022840"/>
    </source>
</evidence>
<dbReference type="SUPFAM" id="SSF56112">
    <property type="entry name" value="Protein kinase-like (PK-like)"/>
    <property type="match status" value="1"/>
</dbReference>
<keyword evidence="3 10" id="KW-0808">Transferase</keyword>
<dbReference type="InterPro" id="IPR011009">
    <property type="entry name" value="Kinase-like_dom_sf"/>
</dbReference>
<dbReference type="CDD" id="cd14014">
    <property type="entry name" value="STKc_PknB_like"/>
    <property type="match status" value="1"/>
</dbReference>
<dbReference type="FunFam" id="1.10.510.10:FF:000021">
    <property type="entry name" value="Serine/threonine protein kinase"/>
    <property type="match status" value="1"/>
</dbReference>
<feature type="transmembrane region" description="Helical" evidence="8">
    <location>
        <begin position="525"/>
        <end position="558"/>
    </location>
</feature>
<evidence type="ECO:0000256" key="1">
    <source>
        <dbReference type="ARBA" id="ARBA00012513"/>
    </source>
</evidence>
<keyword evidence="8" id="KW-0472">Membrane</keyword>
<evidence type="ECO:0000256" key="5">
    <source>
        <dbReference type="ARBA" id="ARBA00022777"/>
    </source>
</evidence>
<keyword evidence="2" id="KW-0723">Serine/threonine-protein kinase</keyword>
<name>A0A517NQU4_9BACT</name>
<dbReference type="Proteomes" id="UP000319817">
    <property type="component" value="Chromosome"/>
</dbReference>
<keyword evidence="8" id="KW-1133">Transmembrane helix</keyword>
<keyword evidence="11" id="KW-1185">Reference proteome</keyword>
<accession>A0A517NQU4</accession>
<dbReference type="SMART" id="SM00220">
    <property type="entry name" value="S_TKc"/>
    <property type="match status" value="1"/>
</dbReference>
<evidence type="ECO:0000256" key="4">
    <source>
        <dbReference type="ARBA" id="ARBA00022741"/>
    </source>
</evidence>
<keyword evidence="4" id="KW-0547">Nucleotide-binding</keyword>
<evidence type="ECO:0000259" key="9">
    <source>
        <dbReference type="PROSITE" id="PS50011"/>
    </source>
</evidence>
<dbReference type="PANTHER" id="PTHR43289">
    <property type="entry name" value="MITOGEN-ACTIVATED PROTEIN KINASE KINASE KINASE 20-RELATED"/>
    <property type="match status" value="1"/>
</dbReference>
<dbReference type="GO" id="GO:0004674">
    <property type="term" value="F:protein serine/threonine kinase activity"/>
    <property type="evidence" value="ECO:0007669"/>
    <property type="project" value="UniProtKB-KW"/>
</dbReference>
<evidence type="ECO:0000313" key="10">
    <source>
        <dbReference type="EMBL" id="QDT09496.1"/>
    </source>
</evidence>
<feature type="transmembrane region" description="Helical" evidence="8">
    <location>
        <begin position="439"/>
        <end position="457"/>
    </location>
</feature>
<organism evidence="10 11">
    <name type="scientific">Stieleria marina</name>
    <dbReference type="NCBI Taxonomy" id="1930275"/>
    <lineage>
        <taxon>Bacteria</taxon>
        <taxon>Pseudomonadati</taxon>
        <taxon>Planctomycetota</taxon>
        <taxon>Planctomycetia</taxon>
        <taxon>Pirellulales</taxon>
        <taxon>Pirellulaceae</taxon>
        <taxon>Stieleria</taxon>
    </lineage>
</organism>
<dbReference type="EC" id="2.7.11.1" evidence="1"/>
<dbReference type="Gene3D" id="3.30.200.20">
    <property type="entry name" value="Phosphorylase Kinase, domain 1"/>
    <property type="match status" value="1"/>
</dbReference>
<dbReference type="AlphaFoldDB" id="A0A517NQU4"/>
<evidence type="ECO:0000256" key="3">
    <source>
        <dbReference type="ARBA" id="ARBA00022679"/>
    </source>
</evidence>
<dbReference type="InterPro" id="IPR000719">
    <property type="entry name" value="Prot_kinase_dom"/>
</dbReference>
<protein>
    <recommendedName>
        <fullName evidence="1">non-specific serine/threonine protein kinase</fullName>
        <ecNumber evidence="1">2.7.11.1</ecNumber>
    </recommendedName>
</protein>
<evidence type="ECO:0000313" key="11">
    <source>
        <dbReference type="Proteomes" id="UP000319817"/>
    </source>
</evidence>
<feature type="transmembrane region" description="Helical" evidence="8">
    <location>
        <begin position="498"/>
        <end position="519"/>
    </location>
</feature>
<sequence>MSCCRSCGRYQRATPVIPTVGSTILLGMSSPTANNSDGTPDSGKEDDLDPLDSIMADYLQRIEAGERPNVDAYLTAHPQYAKDLKTFFRNHHWLGDTPEAKASSLIGTQIGPYQIDCEIARGGMGVVYHARQQGLERPVALKLISSGLLAGEEERKRFRIEAEAAARLDHPGIIAIHEIGSWQGYEYFSMTLIEGPTLQKRVDDNQFDDAESARIVRDIARAVGYAHRAGIVHRDLKPDNILLSHGDHPLVTDFGLAKWHREGSMITRTGQVLGTPNYMSPEQACGRGDGDAGTDVYSLGAILYALLTGQPPHIGPSAAEVLRSVLQDEPESPRKIRREVPLDLENICLKAIRYEPHERYATADAFADDLNRFLAGEDTSAAASGLIDRVAREIRRDQHESVFGAWGQTIYALGGIIFFTHLIIFILDAMQLPRWAAYWTPRFTMLATIAILIYWVRGGSLRPRTVAERPVWSIWLGYLAALGVVNLLLVIGGIDRDALFPIAAALSGFGFIAMSGHVWGGSAIIGIAFLLVAVLSAFLMNVAPLLFGTMWLISLVTLGHHYRMR</sequence>
<feature type="transmembrane region" description="Helical" evidence="8">
    <location>
        <begin position="405"/>
        <end position="427"/>
    </location>
</feature>
<proteinExistence type="predicted"/>
<gene>
    <name evidence="10" type="primary">prkC_12</name>
    <name evidence="10" type="ORF">K239x_14420</name>
</gene>
<dbReference type="PANTHER" id="PTHR43289:SF6">
    <property type="entry name" value="SERINE_THREONINE-PROTEIN KINASE NEKL-3"/>
    <property type="match status" value="1"/>
</dbReference>
<dbReference type="Gene3D" id="1.10.510.10">
    <property type="entry name" value="Transferase(Phosphotransferase) domain 1"/>
    <property type="match status" value="1"/>
</dbReference>
<keyword evidence="8" id="KW-0812">Transmembrane</keyword>
<dbReference type="Pfam" id="PF00069">
    <property type="entry name" value="Pkinase"/>
    <property type="match status" value="1"/>
</dbReference>
<feature type="transmembrane region" description="Helical" evidence="8">
    <location>
        <begin position="472"/>
        <end position="491"/>
    </location>
</feature>
<dbReference type="GO" id="GO:0005524">
    <property type="term" value="F:ATP binding"/>
    <property type="evidence" value="ECO:0007669"/>
    <property type="project" value="UniProtKB-KW"/>
</dbReference>
<dbReference type="InterPro" id="IPR008271">
    <property type="entry name" value="Ser/Thr_kinase_AS"/>
</dbReference>
<feature type="region of interest" description="Disordered" evidence="7">
    <location>
        <begin position="27"/>
        <end position="50"/>
    </location>
</feature>
<dbReference type="PROSITE" id="PS00108">
    <property type="entry name" value="PROTEIN_KINASE_ST"/>
    <property type="match status" value="1"/>
</dbReference>
<feature type="compositionally biased region" description="Polar residues" evidence="7">
    <location>
        <begin position="29"/>
        <end position="39"/>
    </location>
</feature>
<evidence type="ECO:0000256" key="7">
    <source>
        <dbReference type="SAM" id="MobiDB-lite"/>
    </source>
</evidence>
<keyword evidence="6" id="KW-0067">ATP-binding</keyword>
<dbReference type="PROSITE" id="PS50011">
    <property type="entry name" value="PROTEIN_KINASE_DOM"/>
    <property type="match status" value="1"/>
</dbReference>